<feature type="compositionally biased region" description="Polar residues" evidence="1">
    <location>
        <begin position="92"/>
        <end position="106"/>
    </location>
</feature>
<sequence>MEGIPISASPANLAVSCSAFEEETNGLESPGSAAATTQKIPAVVAPISFKEAVLKEEKTFFELPSMVEQKVEDDGYGAWMVVQSRKSKNGKDQTNGINVKGTSQPNRGEAEIQNAPSEVERVCESTAKQSASRALGLNPRETAITHKEVGQLGMGEGGFPEDTETSLGGSSASDFQPSRDSAGDADRHNPLLRNALVRPSVGDSPLDSNDAREFHELPAIRVPNERKRTGGGSSLNPPHGRVGARLRQVLVDARLRKSNAQGRSAPKKNRSRMGGEKPSTKKARNAQQPSTSINDNPSVEL</sequence>
<reference evidence="3" key="1">
    <citation type="submission" date="2013-09" db="EMBL/GenBank/DDBJ databases">
        <title>Corchorus olitorius genome sequencing.</title>
        <authorList>
            <person name="Alam M."/>
            <person name="Haque M.S."/>
            <person name="Islam M.S."/>
            <person name="Emdad E.M."/>
            <person name="Islam M.M."/>
            <person name="Ahmed B."/>
            <person name="Halim A."/>
            <person name="Hossen Q.M.M."/>
            <person name="Hossain M.Z."/>
            <person name="Ahmed R."/>
            <person name="Khan M.M."/>
            <person name="Islam R."/>
            <person name="Rashid M.M."/>
            <person name="Khan S.A."/>
            <person name="Rahman M.S."/>
            <person name="Alam M."/>
            <person name="Yahiya A.S."/>
            <person name="Khan M.S."/>
            <person name="Azam M.S."/>
            <person name="Haque T."/>
            <person name="Lashkar M.Z.H."/>
            <person name="Akhand A.I."/>
            <person name="Morshed G."/>
            <person name="Roy S."/>
            <person name="Uddin K.S."/>
            <person name="Rabeya T."/>
            <person name="Hossain A.S."/>
            <person name="Chowdhury A."/>
            <person name="Snigdha A.R."/>
            <person name="Mortoza M.S."/>
            <person name="Matin S.A."/>
            <person name="Hoque S.M.E."/>
            <person name="Islam M.K."/>
            <person name="Roy D.K."/>
            <person name="Haider R."/>
            <person name="Moosa M.M."/>
            <person name="Elias S.M."/>
            <person name="Hasan A.M."/>
            <person name="Jahan S."/>
            <person name="Shafiuddin M."/>
            <person name="Mahmood N."/>
            <person name="Shommy N.S."/>
        </authorList>
    </citation>
    <scope>NUCLEOTIDE SEQUENCE [LARGE SCALE GENOMIC DNA]</scope>
    <source>
        <strain evidence="3">cv. O-4</strain>
    </source>
</reference>
<accession>A0A1R3JV76</accession>
<keyword evidence="3" id="KW-1185">Reference proteome</keyword>
<evidence type="ECO:0000256" key="1">
    <source>
        <dbReference type="SAM" id="MobiDB-lite"/>
    </source>
</evidence>
<feature type="region of interest" description="Disordered" evidence="1">
    <location>
        <begin position="149"/>
        <end position="301"/>
    </location>
</feature>
<feature type="region of interest" description="Disordered" evidence="1">
    <location>
        <begin position="87"/>
        <end position="118"/>
    </location>
</feature>
<feature type="compositionally biased region" description="Polar residues" evidence="1">
    <location>
        <begin position="285"/>
        <end position="301"/>
    </location>
</feature>
<dbReference type="AlphaFoldDB" id="A0A1R3JV76"/>
<proteinExistence type="predicted"/>
<dbReference type="Proteomes" id="UP000187203">
    <property type="component" value="Unassembled WGS sequence"/>
</dbReference>
<comment type="caution">
    <text evidence="2">The sequence shown here is derived from an EMBL/GenBank/DDBJ whole genome shotgun (WGS) entry which is preliminary data.</text>
</comment>
<feature type="compositionally biased region" description="Basic and acidic residues" evidence="1">
    <location>
        <begin position="209"/>
        <end position="228"/>
    </location>
</feature>
<name>A0A1R3JV76_9ROSI</name>
<feature type="compositionally biased region" description="Polar residues" evidence="1">
    <location>
        <begin position="165"/>
        <end position="179"/>
    </location>
</feature>
<evidence type="ECO:0000313" key="3">
    <source>
        <dbReference type="Proteomes" id="UP000187203"/>
    </source>
</evidence>
<evidence type="ECO:0000313" key="2">
    <source>
        <dbReference type="EMBL" id="OMO98782.1"/>
    </source>
</evidence>
<protein>
    <submittedName>
        <fullName evidence="2">Group 1 glycosyl transferase</fullName>
    </submittedName>
</protein>
<gene>
    <name evidence="2" type="ORF">COLO4_13696</name>
</gene>
<keyword evidence="2" id="KW-0808">Transferase</keyword>
<dbReference type="EMBL" id="AWUE01015254">
    <property type="protein sequence ID" value="OMO98782.1"/>
    <property type="molecule type" value="Genomic_DNA"/>
</dbReference>
<dbReference type="GO" id="GO:0016740">
    <property type="term" value="F:transferase activity"/>
    <property type="evidence" value="ECO:0007669"/>
    <property type="project" value="UniProtKB-KW"/>
</dbReference>
<organism evidence="2 3">
    <name type="scientific">Corchorus olitorius</name>
    <dbReference type="NCBI Taxonomy" id="93759"/>
    <lineage>
        <taxon>Eukaryota</taxon>
        <taxon>Viridiplantae</taxon>
        <taxon>Streptophyta</taxon>
        <taxon>Embryophyta</taxon>
        <taxon>Tracheophyta</taxon>
        <taxon>Spermatophyta</taxon>
        <taxon>Magnoliopsida</taxon>
        <taxon>eudicotyledons</taxon>
        <taxon>Gunneridae</taxon>
        <taxon>Pentapetalae</taxon>
        <taxon>rosids</taxon>
        <taxon>malvids</taxon>
        <taxon>Malvales</taxon>
        <taxon>Malvaceae</taxon>
        <taxon>Grewioideae</taxon>
        <taxon>Apeibeae</taxon>
        <taxon>Corchorus</taxon>
    </lineage>
</organism>